<dbReference type="InterPro" id="IPR007577">
    <property type="entry name" value="GlycoTrfase_DXD_sugar-bd_CS"/>
</dbReference>
<dbReference type="AlphaFoldDB" id="A0A1V8S9L2"/>
<evidence type="ECO:0008006" key="5">
    <source>
        <dbReference type="Google" id="ProtNLM"/>
    </source>
</evidence>
<dbReference type="OrthoDB" id="409543at2759"/>
<accession>A0A1V8S9L2</accession>
<protein>
    <recommendedName>
        <fullName evidence="5">Initiation-specific alpha-1,6-mannosyltransferase</fullName>
    </recommendedName>
</protein>
<dbReference type="PANTHER" id="PTHR31834:SF8">
    <property type="entry name" value="TRANSFERASE, PUTATIVE (AFU_ORTHOLOGUE AFUA_6G14040)-RELATED"/>
    <property type="match status" value="1"/>
</dbReference>
<comment type="similarity">
    <text evidence="1">Belongs to the glycosyltransferase 32 family.</text>
</comment>
<dbReference type="GO" id="GO:0000136">
    <property type="term" value="C:mannan polymerase complex"/>
    <property type="evidence" value="ECO:0007669"/>
    <property type="project" value="TreeGrafter"/>
</dbReference>
<dbReference type="STRING" id="1507870.A0A1V8S9L2"/>
<evidence type="ECO:0000313" key="4">
    <source>
        <dbReference type="Proteomes" id="UP000192596"/>
    </source>
</evidence>
<dbReference type="Gene3D" id="3.90.550.20">
    <property type="match status" value="1"/>
</dbReference>
<organism evidence="3 4">
    <name type="scientific">Cryoendolithus antarcticus</name>
    <dbReference type="NCBI Taxonomy" id="1507870"/>
    <lineage>
        <taxon>Eukaryota</taxon>
        <taxon>Fungi</taxon>
        <taxon>Dikarya</taxon>
        <taxon>Ascomycota</taxon>
        <taxon>Pezizomycotina</taxon>
        <taxon>Dothideomycetes</taxon>
        <taxon>Dothideomycetidae</taxon>
        <taxon>Cladosporiales</taxon>
        <taxon>Cladosporiaceae</taxon>
        <taxon>Cryoendolithus</taxon>
    </lineage>
</organism>
<dbReference type="SUPFAM" id="SSF53448">
    <property type="entry name" value="Nucleotide-diphospho-sugar transferases"/>
    <property type="match status" value="1"/>
</dbReference>
<dbReference type="InterPro" id="IPR039367">
    <property type="entry name" value="Och1-like"/>
</dbReference>
<evidence type="ECO:0000313" key="3">
    <source>
        <dbReference type="EMBL" id="OQN95687.1"/>
    </source>
</evidence>
<comment type="caution">
    <text evidence="3">The sequence shown here is derived from an EMBL/GenBank/DDBJ whole genome shotgun (WGS) entry which is preliminary data.</text>
</comment>
<proteinExistence type="inferred from homology"/>
<dbReference type="InterPro" id="IPR029044">
    <property type="entry name" value="Nucleotide-diphossugar_trans"/>
</dbReference>
<dbReference type="GO" id="GO:0006487">
    <property type="term" value="P:protein N-linked glycosylation"/>
    <property type="evidence" value="ECO:0007669"/>
    <property type="project" value="TreeGrafter"/>
</dbReference>
<dbReference type="Proteomes" id="UP000192596">
    <property type="component" value="Unassembled WGS sequence"/>
</dbReference>
<feature type="compositionally biased region" description="Low complexity" evidence="2">
    <location>
        <begin position="428"/>
        <end position="453"/>
    </location>
</feature>
<name>A0A1V8S9L2_9PEZI</name>
<dbReference type="FunFam" id="3.90.550.20:FF:000004">
    <property type="entry name" value="Glycosyltransferase family 32 protein"/>
    <property type="match status" value="1"/>
</dbReference>
<dbReference type="GO" id="GO:0000009">
    <property type="term" value="F:alpha-1,6-mannosyltransferase activity"/>
    <property type="evidence" value="ECO:0007669"/>
    <property type="project" value="InterPro"/>
</dbReference>
<dbReference type="Pfam" id="PF04488">
    <property type="entry name" value="Gly_transf_sug"/>
    <property type="match status" value="1"/>
</dbReference>
<dbReference type="InParanoid" id="A0A1V8S9L2"/>
<feature type="region of interest" description="Disordered" evidence="2">
    <location>
        <begin position="366"/>
        <end position="459"/>
    </location>
</feature>
<evidence type="ECO:0000256" key="2">
    <source>
        <dbReference type="SAM" id="MobiDB-lite"/>
    </source>
</evidence>
<keyword evidence="4" id="KW-1185">Reference proteome</keyword>
<dbReference type="PANTHER" id="PTHR31834">
    <property type="entry name" value="INITIATION-SPECIFIC ALPHA-1,6-MANNOSYLTRANSFERASE"/>
    <property type="match status" value="1"/>
</dbReference>
<sequence length="459" mass="52334">MKLGSKDINTYLHNNGSAMGIPKSLQRVLPACFALFMIFWFLSSNSDQVNEVSQRVFAHRNTLFPRKVWQTWKVDPLDFEQRDLDTARSWPAKNPSYRYEVLTDQNDLAWVETHFGPEGFNRLDIVYIYRELTLRIIKADLLRYLVMYVEGGLYTDIDVEALRPITDFVPERFDERDVDMVVGVEIDQPEFAQHPILGQKCQSFCQWTFMCKPHLPVMMELVESIMLWLKGIAAEQNKPISEIELDFDQVIAGTGPSAFTKAILAHMSERAGKTITWSMFHGIGESKLVGGVLVLTVEAFAAGQGHSDSGTHDTKHALVRHHYHASKWPDKHPRYKHPVYAEVELCNWVQDCVDRWDENTANFAKMTPEEQQGLIDTHNKEEAERIEREQKEEAEKKEREEKEEKEKKEREDREAKENWDKAHPPAAPEGGAAPPASGDAPPAAPGPEIAAAAVMPAWP</sequence>
<feature type="compositionally biased region" description="Basic and acidic residues" evidence="2">
    <location>
        <begin position="377"/>
        <end position="423"/>
    </location>
</feature>
<dbReference type="EMBL" id="NAJO01000082">
    <property type="protein sequence ID" value="OQN95687.1"/>
    <property type="molecule type" value="Genomic_DNA"/>
</dbReference>
<evidence type="ECO:0000256" key="1">
    <source>
        <dbReference type="ARBA" id="ARBA00009003"/>
    </source>
</evidence>
<reference evidence="4" key="1">
    <citation type="submission" date="2017-03" db="EMBL/GenBank/DDBJ databases">
        <title>Genomes of endolithic fungi from Antarctica.</title>
        <authorList>
            <person name="Coleine C."/>
            <person name="Masonjones S."/>
            <person name="Stajich J.E."/>
        </authorList>
    </citation>
    <scope>NUCLEOTIDE SEQUENCE [LARGE SCALE GENOMIC DNA]</scope>
    <source>
        <strain evidence="4">CCFEE 5527</strain>
    </source>
</reference>
<gene>
    <name evidence="3" type="ORF">B0A48_18211</name>
</gene>